<protein>
    <submittedName>
        <fullName evidence="2">Tektin bundle interacting protein 1</fullName>
    </submittedName>
</protein>
<keyword evidence="3" id="KW-1185">Reference proteome</keyword>
<dbReference type="InParanoid" id="H0WC78"/>
<reference evidence="3" key="1">
    <citation type="journal article" date="2011" name="Nature">
        <title>A high-resolution map of human evolutionary constraint using 29 mammals.</title>
        <authorList>
            <person name="Lindblad-Toh K."/>
            <person name="Garber M."/>
            <person name="Zuk O."/>
            <person name="Lin M.F."/>
            <person name="Parker B.J."/>
            <person name="Washietl S."/>
            <person name="Kheradpour P."/>
            <person name="Ernst J."/>
            <person name="Jordan G."/>
            <person name="Mauceli E."/>
            <person name="Ward L.D."/>
            <person name="Lowe C.B."/>
            <person name="Holloway A.K."/>
            <person name="Clamp M."/>
            <person name="Gnerre S."/>
            <person name="Alfoldi J."/>
            <person name="Beal K."/>
            <person name="Chang J."/>
            <person name="Clawson H."/>
            <person name="Cuff J."/>
            <person name="Di Palma F."/>
            <person name="Fitzgerald S."/>
            <person name="Flicek P."/>
            <person name="Guttman M."/>
            <person name="Hubisz M.J."/>
            <person name="Jaffe D.B."/>
            <person name="Jungreis I."/>
            <person name="Kent W.J."/>
            <person name="Kostka D."/>
            <person name="Lara M."/>
            <person name="Martins A.L."/>
            <person name="Massingham T."/>
            <person name="Moltke I."/>
            <person name="Raney B.J."/>
            <person name="Rasmussen M.D."/>
            <person name="Robinson J."/>
            <person name="Stark A."/>
            <person name="Vilella A.J."/>
            <person name="Wen J."/>
            <person name="Xie X."/>
            <person name="Zody M.C."/>
            <person name="Baldwin J."/>
            <person name="Bloom T."/>
            <person name="Chin C.W."/>
            <person name="Heiman D."/>
            <person name="Nicol R."/>
            <person name="Nusbaum C."/>
            <person name="Young S."/>
            <person name="Wilkinson J."/>
            <person name="Worley K.C."/>
            <person name="Kovar C.L."/>
            <person name="Muzny D.M."/>
            <person name="Gibbs R.A."/>
            <person name="Cree A."/>
            <person name="Dihn H.H."/>
            <person name="Fowler G."/>
            <person name="Jhangiani S."/>
            <person name="Joshi V."/>
            <person name="Lee S."/>
            <person name="Lewis L.R."/>
            <person name="Nazareth L.V."/>
            <person name="Okwuonu G."/>
            <person name="Santibanez J."/>
            <person name="Warren W.C."/>
            <person name="Mardis E.R."/>
            <person name="Weinstock G.M."/>
            <person name="Wilson R.K."/>
            <person name="Delehaunty K."/>
            <person name="Dooling D."/>
            <person name="Fronik C."/>
            <person name="Fulton L."/>
            <person name="Fulton B."/>
            <person name="Graves T."/>
            <person name="Minx P."/>
            <person name="Sodergren E."/>
            <person name="Birney E."/>
            <person name="Margulies E.H."/>
            <person name="Herrero J."/>
            <person name="Green E.D."/>
            <person name="Haussler D."/>
            <person name="Siepel A."/>
            <person name="Goldman N."/>
            <person name="Pollard K.S."/>
            <person name="Pedersen J.S."/>
            <person name="Lander E.S."/>
            <person name="Kellis M."/>
        </authorList>
    </citation>
    <scope>NUCLEOTIDE SEQUENCE [LARGE SCALE GENOMIC DNA]</scope>
    <source>
        <strain evidence="3">2N</strain>
    </source>
</reference>
<sequence length="194" mass="22184">MQARWQEAAWTYVPSATLELNFPAPLYSEDYLSLEGPRWAPAIRQATRWKFTPMGHDATGQVWYTGLNAPDGHRREAYARWQGCYGHRDHGLPPAAYAQHLRETAWFEPVVPAQYLSGDPRWGSAPLRDRLVRGKEFVVSRHRFGLERPRQASDHVPGLSPPQRPPYTTQSLRHRALQPYCPSTARRAPPDHAP</sequence>
<dbReference type="PANTHER" id="PTHR31254:SF1">
    <property type="entry name" value="TEKTIN BUNDLE-INTERACTING PROTEIN 1"/>
    <property type="match status" value="1"/>
</dbReference>
<dbReference type="GeneTree" id="ENSGT00390000004282"/>
<dbReference type="Pfam" id="PF15041">
    <property type="entry name" value="TKTI1"/>
    <property type="match status" value="1"/>
</dbReference>
<evidence type="ECO:0000313" key="3">
    <source>
        <dbReference type="Proteomes" id="UP000005447"/>
    </source>
</evidence>
<dbReference type="Ensembl" id="ENSCPOT00000020386.2">
    <property type="protein sequence ID" value="ENSCPOP00000020597.2"/>
    <property type="gene ID" value="ENSCPOG00000024460.2"/>
</dbReference>
<accession>H0WC78</accession>
<name>H0WC78_CAVPO</name>
<proteinExistence type="predicted"/>
<dbReference type="AlphaFoldDB" id="H0WC78"/>
<dbReference type="VEuPathDB" id="HostDB:ENSCPOG00000024460"/>
<reference evidence="2" key="3">
    <citation type="submission" date="2025-09" db="UniProtKB">
        <authorList>
            <consortium name="Ensembl"/>
        </authorList>
    </citation>
    <scope>IDENTIFICATION</scope>
    <source>
        <strain evidence="2">2N</strain>
    </source>
</reference>
<dbReference type="Proteomes" id="UP000005447">
    <property type="component" value="Unassembled WGS sequence"/>
</dbReference>
<dbReference type="GO" id="GO:0030317">
    <property type="term" value="P:flagellated sperm motility"/>
    <property type="evidence" value="ECO:0007669"/>
    <property type="project" value="Ensembl"/>
</dbReference>
<gene>
    <name evidence="2" type="primary">TEKTIP1</name>
</gene>
<dbReference type="GO" id="GO:0160111">
    <property type="term" value="C:axonemal A tubule inner sheath"/>
    <property type="evidence" value="ECO:0007669"/>
    <property type="project" value="Ensembl"/>
</dbReference>
<evidence type="ECO:0000313" key="2">
    <source>
        <dbReference type="Ensembl" id="ENSCPOP00000020597.2"/>
    </source>
</evidence>
<evidence type="ECO:0000256" key="1">
    <source>
        <dbReference type="SAM" id="MobiDB-lite"/>
    </source>
</evidence>
<organism evidence="2 3">
    <name type="scientific">Cavia porcellus</name>
    <name type="common">Guinea pig</name>
    <dbReference type="NCBI Taxonomy" id="10141"/>
    <lineage>
        <taxon>Eukaryota</taxon>
        <taxon>Metazoa</taxon>
        <taxon>Chordata</taxon>
        <taxon>Craniata</taxon>
        <taxon>Vertebrata</taxon>
        <taxon>Euteleostomi</taxon>
        <taxon>Mammalia</taxon>
        <taxon>Eutheria</taxon>
        <taxon>Euarchontoglires</taxon>
        <taxon>Glires</taxon>
        <taxon>Rodentia</taxon>
        <taxon>Hystricomorpha</taxon>
        <taxon>Caviidae</taxon>
        <taxon>Cavia</taxon>
    </lineage>
</organism>
<dbReference type="STRING" id="10141.ENSCPOP00000020597"/>
<dbReference type="eggNOG" id="ENOG502S0K8">
    <property type="taxonomic scope" value="Eukaryota"/>
</dbReference>
<reference evidence="2" key="2">
    <citation type="submission" date="2025-08" db="UniProtKB">
        <authorList>
            <consortium name="Ensembl"/>
        </authorList>
    </citation>
    <scope>IDENTIFICATION</scope>
    <source>
        <strain evidence="2">2N</strain>
    </source>
</reference>
<dbReference type="PANTHER" id="PTHR31254">
    <property type="entry name" value="HYPOTHETICAL PROTEIN LOC690617"/>
    <property type="match status" value="1"/>
</dbReference>
<dbReference type="HOGENOM" id="CLU_2297911_0_0_1"/>
<dbReference type="Bgee" id="ENSCPOG00000024460">
    <property type="expression patterns" value="Expressed in testis"/>
</dbReference>
<dbReference type="EMBL" id="AAKN02057765">
    <property type="status" value="NOT_ANNOTATED_CDS"/>
    <property type="molecule type" value="Genomic_DNA"/>
</dbReference>
<feature type="region of interest" description="Disordered" evidence="1">
    <location>
        <begin position="148"/>
        <end position="194"/>
    </location>
</feature>
<dbReference type="GO" id="GO:0036126">
    <property type="term" value="C:sperm flagellum"/>
    <property type="evidence" value="ECO:0007669"/>
    <property type="project" value="Ensembl"/>
</dbReference>
<dbReference type="InterPro" id="IPR029203">
    <property type="entry name" value="TKTI1"/>
</dbReference>
<dbReference type="OMA" id="EAWYNLP"/>